<dbReference type="Pfam" id="PF08281">
    <property type="entry name" value="Sigma70_r4_2"/>
    <property type="match status" value="1"/>
</dbReference>
<evidence type="ECO:0000259" key="6">
    <source>
        <dbReference type="Pfam" id="PF04542"/>
    </source>
</evidence>
<protein>
    <submittedName>
        <fullName evidence="8">RNA polymerase</fullName>
    </submittedName>
</protein>
<dbReference type="InterPro" id="IPR007627">
    <property type="entry name" value="RNA_pol_sigma70_r2"/>
</dbReference>
<dbReference type="InterPro" id="IPR013249">
    <property type="entry name" value="RNA_pol_sigma70_r4_t2"/>
</dbReference>
<feature type="domain" description="RNA polymerase sigma factor 70 region 4 type 2" evidence="7">
    <location>
        <begin position="125"/>
        <end position="172"/>
    </location>
</feature>
<name>A0A1S1QI03_9ACTN</name>
<dbReference type="EMBL" id="MBLM01000137">
    <property type="protein sequence ID" value="OHV32702.1"/>
    <property type="molecule type" value="Genomic_DNA"/>
</dbReference>
<dbReference type="InterPro" id="IPR014284">
    <property type="entry name" value="RNA_pol_sigma-70_dom"/>
</dbReference>
<dbReference type="Gene3D" id="1.10.10.10">
    <property type="entry name" value="Winged helix-like DNA-binding domain superfamily/Winged helix DNA-binding domain"/>
    <property type="match status" value="1"/>
</dbReference>
<feature type="domain" description="RNA polymerase sigma-70 region 2" evidence="6">
    <location>
        <begin position="20"/>
        <end position="86"/>
    </location>
</feature>
<dbReference type="InterPro" id="IPR013324">
    <property type="entry name" value="RNA_pol_sigma_r3/r4-like"/>
</dbReference>
<evidence type="ECO:0000256" key="5">
    <source>
        <dbReference type="ARBA" id="ARBA00023163"/>
    </source>
</evidence>
<dbReference type="PANTHER" id="PTHR43133">
    <property type="entry name" value="RNA POLYMERASE ECF-TYPE SIGMA FACTO"/>
    <property type="match status" value="1"/>
</dbReference>
<keyword evidence="2" id="KW-0805">Transcription regulation</keyword>
<dbReference type="Pfam" id="PF04542">
    <property type="entry name" value="Sigma70_r2"/>
    <property type="match status" value="1"/>
</dbReference>
<dbReference type="AlphaFoldDB" id="A0A1S1QI03"/>
<gene>
    <name evidence="8" type="ORF">CC117_24450</name>
</gene>
<comment type="caution">
    <text evidence="8">The sequence shown here is derived from an EMBL/GenBank/DDBJ whole genome shotgun (WGS) entry which is preliminary data.</text>
</comment>
<dbReference type="CDD" id="cd06171">
    <property type="entry name" value="Sigma70_r4"/>
    <property type="match status" value="1"/>
</dbReference>
<dbReference type="Gene3D" id="1.10.1740.10">
    <property type="match status" value="1"/>
</dbReference>
<accession>A0A1S1QI03</accession>
<dbReference type="InterPro" id="IPR036388">
    <property type="entry name" value="WH-like_DNA-bd_sf"/>
</dbReference>
<dbReference type="OrthoDB" id="4184921at2"/>
<keyword evidence="5" id="KW-0804">Transcription</keyword>
<dbReference type="SUPFAM" id="SSF88659">
    <property type="entry name" value="Sigma3 and sigma4 domains of RNA polymerase sigma factors"/>
    <property type="match status" value="1"/>
</dbReference>
<keyword evidence="9" id="KW-1185">Reference proteome</keyword>
<dbReference type="NCBIfam" id="TIGR02937">
    <property type="entry name" value="sigma70-ECF"/>
    <property type="match status" value="1"/>
</dbReference>
<evidence type="ECO:0000256" key="4">
    <source>
        <dbReference type="ARBA" id="ARBA00023125"/>
    </source>
</evidence>
<dbReference type="PANTHER" id="PTHR43133:SF8">
    <property type="entry name" value="RNA POLYMERASE SIGMA FACTOR HI_1459-RELATED"/>
    <property type="match status" value="1"/>
</dbReference>
<keyword evidence="4" id="KW-0238">DNA-binding</keyword>
<evidence type="ECO:0000256" key="3">
    <source>
        <dbReference type="ARBA" id="ARBA00023082"/>
    </source>
</evidence>
<dbReference type="InterPro" id="IPR039425">
    <property type="entry name" value="RNA_pol_sigma-70-like"/>
</dbReference>
<reference evidence="9" key="1">
    <citation type="submission" date="2016-07" db="EMBL/GenBank/DDBJ databases">
        <title>Sequence Frankia sp. strain CcI1.17.</title>
        <authorList>
            <person name="Ghodhbane-Gtari F."/>
            <person name="Swanson E."/>
            <person name="Gueddou A."/>
            <person name="Morris K."/>
            <person name="Hezbri K."/>
            <person name="Ktari A."/>
            <person name="Nouioui I."/>
            <person name="Abebe-Akele F."/>
            <person name="Simpson S."/>
            <person name="Thomas K."/>
            <person name="Gtari M."/>
            <person name="Tisa L.S."/>
            <person name="Hurst S."/>
        </authorList>
    </citation>
    <scope>NUCLEOTIDE SEQUENCE [LARGE SCALE GENOMIC DNA]</scope>
    <source>
        <strain evidence="9">Cc1.17</strain>
    </source>
</reference>
<evidence type="ECO:0000256" key="1">
    <source>
        <dbReference type="ARBA" id="ARBA00010641"/>
    </source>
</evidence>
<evidence type="ECO:0000313" key="8">
    <source>
        <dbReference type="EMBL" id="OHV32702.1"/>
    </source>
</evidence>
<keyword evidence="3" id="KW-0731">Sigma factor</keyword>
<evidence type="ECO:0000259" key="7">
    <source>
        <dbReference type="Pfam" id="PF08281"/>
    </source>
</evidence>
<dbReference type="InterPro" id="IPR013325">
    <property type="entry name" value="RNA_pol_sigma_r2"/>
</dbReference>
<dbReference type="GO" id="GO:0006352">
    <property type="term" value="P:DNA-templated transcription initiation"/>
    <property type="evidence" value="ECO:0007669"/>
    <property type="project" value="InterPro"/>
</dbReference>
<comment type="similarity">
    <text evidence="1">Belongs to the sigma-70 factor family. ECF subfamily.</text>
</comment>
<sequence>MEEGLLPVPPRSREQAFEALFRAHQLAVLRFAQRRLSDDAAAWDVVSETFLTVWRSWENRPTDSGETLPWLYAIAGNAVRNRHRSDVRVRRLTARLSAAGSVAGPAPATDVVAHEAVARDHARWALDQLSDRDREILTLAVWEKLDLPGLAATLGISPAAAKMRLHRARRHLQDLIAAPPLVPAPSSVPGRRS</sequence>
<dbReference type="GO" id="GO:0016987">
    <property type="term" value="F:sigma factor activity"/>
    <property type="evidence" value="ECO:0007669"/>
    <property type="project" value="UniProtKB-KW"/>
</dbReference>
<organism evidence="8 9">
    <name type="scientific">Parafrankia colletiae</name>
    <dbReference type="NCBI Taxonomy" id="573497"/>
    <lineage>
        <taxon>Bacteria</taxon>
        <taxon>Bacillati</taxon>
        <taxon>Actinomycetota</taxon>
        <taxon>Actinomycetes</taxon>
        <taxon>Frankiales</taxon>
        <taxon>Frankiaceae</taxon>
        <taxon>Parafrankia</taxon>
    </lineage>
</organism>
<dbReference type="SUPFAM" id="SSF88946">
    <property type="entry name" value="Sigma2 domain of RNA polymerase sigma factors"/>
    <property type="match status" value="1"/>
</dbReference>
<proteinExistence type="inferred from homology"/>
<dbReference type="GO" id="GO:0003677">
    <property type="term" value="F:DNA binding"/>
    <property type="evidence" value="ECO:0007669"/>
    <property type="project" value="UniProtKB-KW"/>
</dbReference>
<evidence type="ECO:0000313" key="9">
    <source>
        <dbReference type="Proteomes" id="UP000179627"/>
    </source>
</evidence>
<evidence type="ECO:0000256" key="2">
    <source>
        <dbReference type="ARBA" id="ARBA00023015"/>
    </source>
</evidence>
<dbReference type="Proteomes" id="UP000179627">
    <property type="component" value="Unassembled WGS sequence"/>
</dbReference>